<evidence type="ECO:0000313" key="2">
    <source>
        <dbReference type="Proteomes" id="UP000692954"/>
    </source>
</evidence>
<accession>A0A8S1RFB4</accession>
<dbReference type="EMBL" id="CAJJDN010000161">
    <property type="protein sequence ID" value="CAD8125730.1"/>
    <property type="molecule type" value="Genomic_DNA"/>
</dbReference>
<dbReference type="Proteomes" id="UP000692954">
    <property type="component" value="Unassembled WGS sequence"/>
</dbReference>
<organism evidence="1 2">
    <name type="scientific">Paramecium sonneborni</name>
    <dbReference type="NCBI Taxonomy" id="65129"/>
    <lineage>
        <taxon>Eukaryota</taxon>
        <taxon>Sar</taxon>
        <taxon>Alveolata</taxon>
        <taxon>Ciliophora</taxon>
        <taxon>Intramacronucleata</taxon>
        <taxon>Oligohymenophorea</taxon>
        <taxon>Peniculida</taxon>
        <taxon>Parameciidae</taxon>
        <taxon>Paramecium</taxon>
    </lineage>
</organism>
<evidence type="ECO:0000313" key="1">
    <source>
        <dbReference type="EMBL" id="CAD8125730.1"/>
    </source>
</evidence>
<sequence>MQLRYRDSEITQFIVVIVKKIVQSVIFQHVNNVTLVMQSGFVYACPVHSVNIVDYADIVPIVIQISQNILQYDTKLPLFSKSILQFYMSTSDINQYFDQNTLTGNNFLRGQKFSIFPSKFALDDMEQCNRQKIMDYIQSSLCGYYLIQFYIWR</sequence>
<name>A0A8S1RFB4_9CILI</name>
<comment type="caution">
    <text evidence="1">The sequence shown here is derived from an EMBL/GenBank/DDBJ whole genome shotgun (WGS) entry which is preliminary data.</text>
</comment>
<reference evidence="1" key="1">
    <citation type="submission" date="2021-01" db="EMBL/GenBank/DDBJ databases">
        <authorList>
            <consortium name="Genoscope - CEA"/>
            <person name="William W."/>
        </authorList>
    </citation>
    <scope>NUCLEOTIDE SEQUENCE</scope>
</reference>
<protein>
    <submittedName>
        <fullName evidence="1">Uncharacterized protein</fullName>
    </submittedName>
</protein>
<gene>
    <name evidence="1" type="ORF">PSON_ATCC_30995.1.T1610115</name>
</gene>
<keyword evidence="2" id="KW-1185">Reference proteome</keyword>
<dbReference type="AlphaFoldDB" id="A0A8S1RFB4"/>
<proteinExistence type="predicted"/>